<proteinExistence type="predicted"/>
<dbReference type="EMBL" id="CABVPU010000001">
    <property type="protein sequence ID" value="VWB09137.1"/>
    <property type="molecule type" value="Genomic_DNA"/>
</dbReference>
<evidence type="ECO:0000313" key="1">
    <source>
        <dbReference type="EMBL" id="VWB09137.1"/>
    </source>
</evidence>
<reference evidence="1 2" key="1">
    <citation type="submission" date="2019-09" db="EMBL/GenBank/DDBJ databases">
        <authorList>
            <person name="Depoorter E."/>
        </authorList>
    </citation>
    <scope>NUCLEOTIDE SEQUENCE [LARGE SCALE GENOMIC DNA]</scope>
    <source>
        <strain evidence="1">R-15945</strain>
    </source>
</reference>
<dbReference type="AlphaFoldDB" id="A0A6P2GXA9"/>
<name>A0A6P2GXA9_BURL3</name>
<protein>
    <submittedName>
        <fullName evidence="1">Hydrogenase maturation factor</fullName>
    </submittedName>
</protein>
<evidence type="ECO:0000313" key="2">
    <source>
        <dbReference type="Proteomes" id="UP000494174"/>
    </source>
</evidence>
<organism evidence="1 2">
    <name type="scientific">Burkholderia lata (strain ATCC 17760 / DSM 23089 / LMG 22485 / NCIMB 9086 / R18194 / 383)</name>
    <dbReference type="NCBI Taxonomy" id="482957"/>
    <lineage>
        <taxon>Bacteria</taxon>
        <taxon>Pseudomonadati</taxon>
        <taxon>Pseudomonadota</taxon>
        <taxon>Betaproteobacteria</taxon>
        <taxon>Burkholderiales</taxon>
        <taxon>Burkholderiaceae</taxon>
        <taxon>Burkholderia</taxon>
        <taxon>Burkholderia cepacia complex</taxon>
    </lineage>
</organism>
<gene>
    <name evidence="1" type="ORF">BLA15945_00248</name>
</gene>
<dbReference type="Proteomes" id="UP000494174">
    <property type="component" value="Unassembled WGS sequence"/>
</dbReference>
<dbReference type="RefSeq" id="WP_174966988.1">
    <property type="nucleotide sequence ID" value="NZ_CABVPU010000001.1"/>
</dbReference>
<sequence length="99" mass="10669">MTNAYTYRGYTIDVRCEHKVDAAGIDMAIVDASPGFVAVVQIRATNVPSFFLAPIRLADDHGQLFVDSLDALRAGRSAGEIIVDDLLVDCCGDRAPGQR</sequence>
<accession>A0A6P2GXA9</accession>